<dbReference type="PROSITE" id="PS51910">
    <property type="entry name" value="GH18_2"/>
    <property type="match status" value="1"/>
</dbReference>
<dbReference type="PROSITE" id="PS01095">
    <property type="entry name" value="GH18_1"/>
    <property type="match status" value="1"/>
</dbReference>
<dbReference type="GO" id="GO:0008843">
    <property type="term" value="F:endochitinase activity"/>
    <property type="evidence" value="ECO:0007669"/>
    <property type="project" value="UniProtKB-EC"/>
</dbReference>
<evidence type="ECO:0000313" key="11">
    <source>
        <dbReference type="EMBL" id="RSH80958.1"/>
    </source>
</evidence>
<feature type="compositionally biased region" description="Polar residues" evidence="8">
    <location>
        <begin position="178"/>
        <end position="212"/>
    </location>
</feature>
<evidence type="ECO:0000256" key="8">
    <source>
        <dbReference type="SAM" id="MobiDB-lite"/>
    </source>
</evidence>
<dbReference type="Proteomes" id="UP000279236">
    <property type="component" value="Unassembled WGS sequence"/>
</dbReference>
<dbReference type="InterPro" id="IPR050314">
    <property type="entry name" value="Glycosyl_Hydrlase_18"/>
</dbReference>
<proteinExistence type="predicted"/>
<feature type="region of interest" description="Disordered" evidence="8">
    <location>
        <begin position="178"/>
        <end position="346"/>
    </location>
</feature>
<dbReference type="OrthoDB" id="73875at2759"/>
<dbReference type="SUPFAM" id="SSF51445">
    <property type="entry name" value="(Trans)glycosidases"/>
    <property type="match status" value="1"/>
</dbReference>
<feature type="compositionally biased region" description="Polar residues" evidence="8">
    <location>
        <begin position="265"/>
        <end position="283"/>
    </location>
</feature>
<feature type="domain" description="GH18" evidence="10">
    <location>
        <begin position="353"/>
        <end position="733"/>
    </location>
</feature>
<dbReference type="EMBL" id="RSCE01000007">
    <property type="protein sequence ID" value="RSH80958.1"/>
    <property type="molecule type" value="Genomic_DNA"/>
</dbReference>
<dbReference type="Gene3D" id="3.20.20.80">
    <property type="entry name" value="Glycosidases"/>
    <property type="match status" value="1"/>
</dbReference>
<dbReference type="PANTHER" id="PTHR11177:SF392">
    <property type="entry name" value="HAP41P"/>
    <property type="match status" value="1"/>
</dbReference>
<evidence type="ECO:0000256" key="6">
    <source>
        <dbReference type="ARBA" id="ARBA00023326"/>
    </source>
</evidence>
<feature type="compositionally biased region" description="Low complexity" evidence="8">
    <location>
        <begin position="253"/>
        <end position="264"/>
    </location>
</feature>
<dbReference type="RefSeq" id="XP_028475677.1">
    <property type="nucleotide sequence ID" value="XM_028623703.1"/>
</dbReference>
<name>A0A427XQ72_9TREE</name>
<evidence type="ECO:0000313" key="12">
    <source>
        <dbReference type="Proteomes" id="UP000279236"/>
    </source>
</evidence>
<dbReference type="GO" id="GO:0000272">
    <property type="term" value="P:polysaccharide catabolic process"/>
    <property type="evidence" value="ECO:0007669"/>
    <property type="project" value="UniProtKB-KW"/>
</dbReference>
<feature type="region of interest" description="Disordered" evidence="8">
    <location>
        <begin position="117"/>
        <end position="160"/>
    </location>
</feature>
<sequence>MLASLVLVLPLLAGVTNAAGGDHYVPHKTSGTKTPVKRDANPNADPAGGDHYAPHRKTSRGWNLWRKPSAREAEAEAAAWAHYDGPLDERGLPITATTTVVVPVTITETIWVDAETVSPVPTATDTGSPSSAEPTSVSPSSDPSSSAPSIAPSSSTDSVLPTETLFTGSVEPTTAANASITDSAVSQSSTWLIDPTDTVTSDATRPTESGTLSEEQPSTSSSASPNATESSVAPNVTETSVSSDPTSTRHHQQSSTSTESELPTDSASTLLPNETQSATESLPTASETTSHTGHSSATASATESTTNSLTETESSSETATLLPTSTPATVSATSTSTSSSAAATSSSASTDGMIMAGYYADWMSDSLTPEDIDWTKFDVVDYAFAEPTSSGGLTFDVSDEGSLLTRLATLAHAAGKKVKLSVGGWTGSAYFSTLCASSSKRATFIANIVAAVTKYDLDGIDIDWEYPGAEGADGNAVSSSDSANFLTFLTELRAALPTGSLITAATQVWPFYGSDGQPMSDVSAFAAVLDWILIMNYDIWGSSSTPGANAPLSDGCGNSSQPTANAYSAVASWTAAGFPANQITLGVPAYGYIQKSTATQLYDRSWRGIPIPPHKQKARASSSVTVSNTDGGTTDGQIMFDGLVSQGALVLSDGSYIGAGGFTRHWDSCSSTPWLKSTSSGQIVTYDDPESMNLKGQFAKQAGLKGCNVWSMDGDYLASAWPNTAAVRSGMGI</sequence>
<dbReference type="GO" id="GO:0005576">
    <property type="term" value="C:extracellular region"/>
    <property type="evidence" value="ECO:0007669"/>
    <property type="project" value="TreeGrafter"/>
</dbReference>
<dbReference type="Gene3D" id="3.10.50.10">
    <property type="match status" value="1"/>
</dbReference>
<dbReference type="Pfam" id="PF00704">
    <property type="entry name" value="Glyco_hydro_18"/>
    <property type="match status" value="1"/>
</dbReference>
<dbReference type="GeneID" id="39592930"/>
<evidence type="ECO:0000256" key="4">
    <source>
        <dbReference type="ARBA" id="ARBA00023277"/>
    </source>
</evidence>
<organism evidence="11 12">
    <name type="scientific">Apiotrichum porosum</name>
    <dbReference type="NCBI Taxonomy" id="105984"/>
    <lineage>
        <taxon>Eukaryota</taxon>
        <taxon>Fungi</taxon>
        <taxon>Dikarya</taxon>
        <taxon>Basidiomycota</taxon>
        <taxon>Agaricomycotina</taxon>
        <taxon>Tremellomycetes</taxon>
        <taxon>Trichosporonales</taxon>
        <taxon>Trichosporonaceae</taxon>
        <taxon>Apiotrichum</taxon>
    </lineage>
</organism>
<feature type="compositionally biased region" description="Low complexity" evidence="8">
    <location>
        <begin position="284"/>
        <end position="346"/>
    </location>
</feature>
<keyword evidence="6" id="KW-0624">Polysaccharide degradation</keyword>
<protein>
    <recommendedName>
        <fullName evidence="10">GH18 domain-containing protein</fullName>
    </recommendedName>
</protein>
<comment type="catalytic activity">
    <reaction evidence="1">
        <text>Random endo-hydrolysis of N-acetyl-beta-D-glucosaminide (1-&gt;4)-beta-linkages in chitin and chitodextrins.</text>
        <dbReference type="EC" id="3.2.1.14"/>
    </reaction>
</comment>
<feature type="compositionally biased region" description="Polar residues" evidence="8">
    <location>
        <begin position="232"/>
        <end position="244"/>
    </location>
</feature>
<accession>A0A427XQ72</accession>
<feature type="compositionally biased region" description="Low complexity" evidence="8">
    <location>
        <begin position="213"/>
        <end position="231"/>
    </location>
</feature>
<evidence type="ECO:0000256" key="5">
    <source>
        <dbReference type="ARBA" id="ARBA00023295"/>
    </source>
</evidence>
<dbReference type="GO" id="GO:0008061">
    <property type="term" value="F:chitin binding"/>
    <property type="evidence" value="ECO:0007669"/>
    <property type="project" value="InterPro"/>
</dbReference>
<gene>
    <name evidence="11" type="ORF">EHS24_008387</name>
</gene>
<evidence type="ECO:0000256" key="2">
    <source>
        <dbReference type="ARBA" id="ARBA00022801"/>
    </source>
</evidence>
<keyword evidence="9" id="KW-0732">Signal</keyword>
<keyword evidence="4" id="KW-0119">Carbohydrate metabolism</keyword>
<dbReference type="PANTHER" id="PTHR11177">
    <property type="entry name" value="CHITINASE"/>
    <property type="match status" value="1"/>
</dbReference>
<feature type="signal peptide" evidence="9">
    <location>
        <begin position="1"/>
        <end position="18"/>
    </location>
</feature>
<keyword evidence="5 7" id="KW-0326">Glycosidase</keyword>
<dbReference type="GO" id="GO:0006032">
    <property type="term" value="P:chitin catabolic process"/>
    <property type="evidence" value="ECO:0007669"/>
    <property type="project" value="UniProtKB-KW"/>
</dbReference>
<evidence type="ECO:0000256" key="1">
    <source>
        <dbReference type="ARBA" id="ARBA00000822"/>
    </source>
</evidence>
<feature type="compositionally biased region" description="Low complexity" evidence="8">
    <location>
        <begin position="128"/>
        <end position="159"/>
    </location>
</feature>
<evidence type="ECO:0000256" key="9">
    <source>
        <dbReference type="SAM" id="SignalP"/>
    </source>
</evidence>
<dbReference type="InterPro" id="IPR001579">
    <property type="entry name" value="Glyco_hydro_18_chit_AS"/>
</dbReference>
<feature type="region of interest" description="Disordered" evidence="8">
    <location>
        <begin position="20"/>
        <end position="59"/>
    </location>
</feature>
<dbReference type="SMART" id="SM00636">
    <property type="entry name" value="Glyco_18"/>
    <property type="match status" value="1"/>
</dbReference>
<keyword evidence="3" id="KW-0146">Chitin degradation</keyword>
<keyword evidence="12" id="KW-1185">Reference proteome</keyword>
<dbReference type="InterPro" id="IPR017853">
    <property type="entry name" value="GH"/>
</dbReference>
<evidence type="ECO:0000256" key="7">
    <source>
        <dbReference type="RuleBase" id="RU000489"/>
    </source>
</evidence>
<reference evidence="11 12" key="1">
    <citation type="submission" date="2018-11" db="EMBL/GenBank/DDBJ databases">
        <title>Genome sequence of Apiotrichum porosum DSM 27194.</title>
        <authorList>
            <person name="Aliyu H."/>
            <person name="Gorte O."/>
            <person name="Ochsenreither K."/>
        </authorList>
    </citation>
    <scope>NUCLEOTIDE SEQUENCE [LARGE SCALE GENOMIC DNA]</scope>
    <source>
        <strain evidence="11 12">DSM 27194</strain>
    </source>
</reference>
<dbReference type="InterPro" id="IPR001223">
    <property type="entry name" value="Glyco_hydro18_cat"/>
</dbReference>
<feature type="chain" id="PRO_5019186071" description="GH18 domain-containing protein" evidence="9">
    <location>
        <begin position="19"/>
        <end position="733"/>
    </location>
</feature>
<dbReference type="AlphaFoldDB" id="A0A427XQ72"/>
<keyword evidence="2 7" id="KW-0378">Hydrolase</keyword>
<evidence type="ECO:0000256" key="3">
    <source>
        <dbReference type="ARBA" id="ARBA00023024"/>
    </source>
</evidence>
<dbReference type="STRING" id="105984.A0A427XQ72"/>
<dbReference type="InterPro" id="IPR011583">
    <property type="entry name" value="Chitinase_II/V-like_cat"/>
</dbReference>
<dbReference type="InterPro" id="IPR029070">
    <property type="entry name" value="Chitinase_insertion_sf"/>
</dbReference>
<comment type="caution">
    <text evidence="11">The sequence shown here is derived from an EMBL/GenBank/DDBJ whole genome shotgun (WGS) entry which is preliminary data.</text>
</comment>
<evidence type="ECO:0000259" key="10">
    <source>
        <dbReference type="PROSITE" id="PS51910"/>
    </source>
</evidence>